<keyword evidence="4 8" id="KW-0812">Transmembrane</keyword>
<dbReference type="Proteomes" id="UP001220395">
    <property type="component" value="Chromosome"/>
</dbReference>
<keyword evidence="3" id="KW-1003">Cell membrane</keyword>
<dbReference type="RefSeq" id="WP_273687466.1">
    <property type="nucleotide sequence ID" value="NZ_CP117411.1"/>
</dbReference>
<keyword evidence="10" id="KW-1185">Reference proteome</keyword>
<evidence type="ECO:0000313" key="9">
    <source>
        <dbReference type="EMBL" id="WCT73325.1"/>
    </source>
</evidence>
<feature type="transmembrane region" description="Helical" evidence="8">
    <location>
        <begin position="31"/>
        <end position="57"/>
    </location>
</feature>
<keyword evidence="6 8" id="KW-1133">Transmembrane helix</keyword>
<comment type="similarity">
    <text evidence="2">Belongs to the MreD family.</text>
</comment>
<protein>
    <submittedName>
        <fullName evidence="9">Rod shape-determining protein MreD</fullName>
    </submittedName>
</protein>
<keyword evidence="5" id="KW-0133">Cell shape</keyword>
<evidence type="ECO:0000256" key="7">
    <source>
        <dbReference type="ARBA" id="ARBA00023136"/>
    </source>
</evidence>
<evidence type="ECO:0000256" key="4">
    <source>
        <dbReference type="ARBA" id="ARBA00022692"/>
    </source>
</evidence>
<evidence type="ECO:0000256" key="8">
    <source>
        <dbReference type="SAM" id="Phobius"/>
    </source>
</evidence>
<dbReference type="InterPro" id="IPR007227">
    <property type="entry name" value="Cell_shape_determining_MreD"/>
</dbReference>
<evidence type="ECO:0000256" key="6">
    <source>
        <dbReference type="ARBA" id="ARBA00022989"/>
    </source>
</evidence>
<organism evidence="9 10">
    <name type="scientific">Sphingomonas naphthae</name>
    <dbReference type="NCBI Taxonomy" id="1813468"/>
    <lineage>
        <taxon>Bacteria</taxon>
        <taxon>Pseudomonadati</taxon>
        <taxon>Pseudomonadota</taxon>
        <taxon>Alphaproteobacteria</taxon>
        <taxon>Sphingomonadales</taxon>
        <taxon>Sphingomonadaceae</taxon>
        <taxon>Sphingomonas</taxon>
    </lineage>
</organism>
<name>A0ABY7TJE6_9SPHN</name>
<gene>
    <name evidence="9" type="primary">mreD</name>
    <name evidence="9" type="ORF">PQ455_17195</name>
</gene>
<evidence type="ECO:0000256" key="1">
    <source>
        <dbReference type="ARBA" id="ARBA00004651"/>
    </source>
</evidence>
<comment type="subcellular location">
    <subcellularLocation>
        <location evidence="1">Cell membrane</location>
        <topology evidence="1">Multi-pass membrane protein</topology>
    </subcellularLocation>
</comment>
<sequence length="170" mass="18298">MRLLPAHVDLVPPRRWTIGVPIASTLAGSAVAALPFVLSAPLLPSFGLLMLLSWRLLRPEMWAAWIALPLGLADDLLTGNALGSAAALWTATLLVLDRLDGVMVWRDHWADWAIAAIAIQCCAIGEWLLSGFVGGQGSFAALAPQVIAALLCYPAAVRITASLDRWRLRR</sequence>
<dbReference type="Pfam" id="PF04093">
    <property type="entry name" value="MreD"/>
    <property type="match status" value="1"/>
</dbReference>
<evidence type="ECO:0000256" key="5">
    <source>
        <dbReference type="ARBA" id="ARBA00022960"/>
    </source>
</evidence>
<feature type="transmembrane region" description="Helical" evidence="8">
    <location>
        <begin position="109"/>
        <end position="129"/>
    </location>
</feature>
<reference evidence="9 10" key="1">
    <citation type="submission" date="2023-02" db="EMBL/GenBank/DDBJ databases">
        <title>Genome sequence of Sphingomonas naphthae.</title>
        <authorList>
            <person name="Kim S."/>
            <person name="Heo J."/>
            <person name="Kwon S.-W."/>
        </authorList>
    </citation>
    <scope>NUCLEOTIDE SEQUENCE [LARGE SCALE GENOMIC DNA]</scope>
    <source>
        <strain evidence="9 10">KACC 18716</strain>
    </source>
</reference>
<proteinExistence type="inferred from homology"/>
<evidence type="ECO:0000313" key="10">
    <source>
        <dbReference type="Proteomes" id="UP001220395"/>
    </source>
</evidence>
<keyword evidence="7 8" id="KW-0472">Membrane</keyword>
<dbReference type="EMBL" id="CP117411">
    <property type="protein sequence ID" value="WCT73325.1"/>
    <property type="molecule type" value="Genomic_DNA"/>
</dbReference>
<evidence type="ECO:0000256" key="2">
    <source>
        <dbReference type="ARBA" id="ARBA00007776"/>
    </source>
</evidence>
<evidence type="ECO:0000256" key="3">
    <source>
        <dbReference type="ARBA" id="ARBA00022475"/>
    </source>
</evidence>
<accession>A0ABY7TJE6</accession>
<feature type="transmembrane region" description="Helical" evidence="8">
    <location>
        <begin position="141"/>
        <end position="161"/>
    </location>
</feature>